<name>A0A7Y6M5D8_9ACTN</name>
<evidence type="ECO:0008006" key="4">
    <source>
        <dbReference type="Google" id="ProtNLM"/>
    </source>
</evidence>
<feature type="transmembrane region" description="Helical" evidence="1">
    <location>
        <begin position="43"/>
        <end position="61"/>
    </location>
</feature>
<dbReference type="AlphaFoldDB" id="A0A7Y6M5D8"/>
<protein>
    <recommendedName>
        <fullName evidence="4">WD40 repeat domain-containing protein</fullName>
    </recommendedName>
</protein>
<keyword evidence="1" id="KW-1133">Transmembrane helix</keyword>
<evidence type="ECO:0000256" key="1">
    <source>
        <dbReference type="SAM" id="Phobius"/>
    </source>
</evidence>
<dbReference type="EMBL" id="JABWGN010000008">
    <property type="protein sequence ID" value="NUW34174.1"/>
    <property type="molecule type" value="Genomic_DNA"/>
</dbReference>
<accession>A0A7Y6M5D8</accession>
<keyword evidence="1" id="KW-0472">Membrane</keyword>
<keyword evidence="1" id="KW-0812">Transmembrane</keyword>
<dbReference type="SUPFAM" id="SSF82171">
    <property type="entry name" value="DPP6 N-terminal domain-like"/>
    <property type="match status" value="1"/>
</dbReference>
<reference evidence="2 3" key="1">
    <citation type="submission" date="2020-06" db="EMBL/GenBank/DDBJ databases">
        <title>Nonomuraea sp. SMC257, a novel actinomycete isolated from soil.</title>
        <authorList>
            <person name="Chanama M."/>
        </authorList>
    </citation>
    <scope>NUCLEOTIDE SEQUENCE [LARGE SCALE GENOMIC DNA]</scope>
    <source>
        <strain evidence="2 3">SMC257</strain>
    </source>
</reference>
<comment type="caution">
    <text evidence="2">The sequence shown here is derived from an EMBL/GenBank/DDBJ whole genome shotgun (WGS) entry which is preliminary data.</text>
</comment>
<organism evidence="2 3">
    <name type="scientific">Nonomuraea montanisoli</name>
    <dbReference type="NCBI Taxonomy" id="2741721"/>
    <lineage>
        <taxon>Bacteria</taxon>
        <taxon>Bacillati</taxon>
        <taxon>Actinomycetota</taxon>
        <taxon>Actinomycetes</taxon>
        <taxon>Streptosporangiales</taxon>
        <taxon>Streptosporangiaceae</taxon>
        <taxon>Nonomuraea</taxon>
    </lineage>
</organism>
<evidence type="ECO:0000313" key="3">
    <source>
        <dbReference type="Proteomes" id="UP000586042"/>
    </source>
</evidence>
<sequence length="393" mass="41223">MNQLEDALRRTLTGAAGQAPHAPATLTGAVEARYRRRRNRTRAALAAAAVVALVGGAAFALKGGAPRAMPATPPTADATAALPDPVEKVWPQAVRDIPARLPNGRAFHPIRLLDDHTLLVTVDAGFEKAGVVYAYDLESRDLRKIADVPTPKGTVAFASGFAAGEGRVAWWTVKEGGQGMIWSAPLSGGKATIVARRKVDDGGFDGLAVTDDKIVFSAQDGGVFTVPLGGGTVEAVEGGADMHLLSWPWIGTVGLGGPSDEPRFGTIRNVETGETDTALTRAGEQNISCGLVFCMGENGAGEYFHRMRDGSREQPAPCLLSAASTPGRFCTGPVKGADGRPLGMVLYDLTTGRSADLGIRPKGKEMFLPVPVGTQVTLPLDKQLRLVDLTKIP</sequence>
<gene>
    <name evidence="2" type="ORF">HTZ77_22440</name>
</gene>
<dbReference type="RefSeq" id="WP_175591610.1">
    <property type="nucleotide sequence ID" value="NZ_JABWGN010000008.1"/>
</dbReference>
<keyword evidence="3" id="KW-1185">Reference proteome</keyword>
<evidence type="ECO:0000313" key="2">
    <source>
        <dbReference type="EMBL" id="NUW34174.1"/>
    </source>
</evidence>
<proteinExistence type="predicted"/>
<dbReference type="Proteomes" id="UP000586042">
    <property type="component" value="Unassembled WGS sequence"/>
</dbReference>